<feature type="domain" description="Casparian strip membrane protein" evidence="10">
    <location>
        <begin position="416"/>
        <end position="551"/>
    </location>
</feature>
<feature type="transmembrane region" description="Helical" evidence="9">
    <location>
        <begin position="542"/>
        <end position="563"/>
    </location>
</feature>
<accession>A0AA35UPC3</accession>
<comment type="subcellular location">
    <subcellularLocation>
        <location evidence="1">Cell membrane</location>
        <topology evidence="1">Multi-pass membrane protein</topology>
    </subcellularLocation>
</comment>
<evidence type="ECO:0000313" key="12">
    <source>
        <dbReference type="Proteomes" id="UP001177003"/>
    </source>
</evidence>
<dbReference type="EMBL" id="OX465086">
    <property type="protein sequence ID" value="CAI9261259.1"/>
    <property type="molecule type" value="Genomic_DNA"/>
</dbReference>
<keyword evidence="7 9" id="KW-0472">Membrane</keyword>
<sequence>MARRAQRTNPPEDVTDHRFLQFPQTLNDATRARYVTNLSLLLTKEIDIAPSFDWELATRTGLAALIQEFLQYTHSDASGVELFVCQGWARLFRIQEPVYREFLLEFYATVSYDLRKALDDRTTFAFRLGGVSRECSVIELATRVGIYTADETRSVHFPTFLADCLTDRPEDYNENTFWAEITGGVYTPSTARGGMIRSTTYRMLHRLISMSLTHHKNSERVPSTDLFLDSLAVVSIFGYHWAKPYDSIELKAFDFIMERELKQKRQVDVVSLATSSSGYPRDRRRHPSPPARSPEDSPLSTMSPLSSLSHGFSPERVELQPEAESEAAEEGETSHGSPTLDPLPDLSGARVTSPAPVSTVNKYVREETLPIKKAERGAQDGYVGKPPEEPRTGGGNQGRRPRPAMGSVSRMDKEGSMKKIALGFRIFELLFCLISLSVMATDKRQGWALDSFYRYKEFRYSMAVNIVGFAYAVLQGFDLAYQLATGNHYKRRHFLRYYFDFAMDQMLTYLLISSGSSAATRVDDWKSNWGADKFPQLATTSVSLGFVAFVAFAFSSLISGYLLHASTSS</sequence>
<evidence type="ECO:0000256" key="4">
    <source>
        <dbReference type="ARBA" id="ARBA00022475"/>
    </source>
</evidence>
<evidence type="ECO:0000256" key="3">
    <source>
        <dbReference type="ARBA" id="ARBA00011489"/>
    </source>
</evidence>
<organism evidence="11 12">
    <name type="scientific">Lactuca saligna</name>
    <name type="common">Willowleaf lettuce</name>
    <dbReference type="NCBI Taxonomy" id="75948"/>
    <lineage>
        <taxon>Eukaryota</taxon>
        <taxon>Viridiplantae</taxon>
        <taxon>Streptophyta</taxon>
        <taxon>Embryophyta</taxon>
        <taxon>Tracheophyta</taxon>
        <taxon>Spermatophyta</taxon>
        <taxon>Magnoliopsida</taxon>
        <taxon>eudicotyledons</taxon>
        <taxon>Gunneridae</taxon>
        <taxon>Pentapetalae</taxon>
        <taxon>asterids</taxon>
        <taxon>campanulids</taxon>
        <taxon>Asterales</taxon>
        <taxon>Asteraceae</taxon>
        <taxon>Cichorioideae</taxon>
        <taxon>Cichorieae</taxon>
        <taxon>Lactucinae</taxon>
        <taxon>Lactuca</taxon>
    </lineage>
</organism>
<proteinExistence type="inferred from homology"/>
<evidence type="ECO:0000256" key="5">
    <source>
        <dbReference type="ARBA" id="ARBA00022692"/>
    </source>
</evidence>
<dbReference type="AlphaFoldDB" id="A0AA35UPC3"/>
<feature type="compositionally biased region" description="Acidic residues" evidence="8">
    <location>
        <begin position="321"/>
        <end position="331"/>
    </location>
</feature>
<comment type="similarity">
    <text evidence="2">Belongs to the Casparian strip membrane proteins (CASP) family.</text>
</comment>
<evidence type="ECO:0000259" key="10">
    <source>
        <dbReference type="Pfam" id="PF04535"/>
    </source>
</evidence>
<dbReference type="Pfam" id="PF04535">
    <property type="entry name" value="CASP_dom"/>
    <property type="match status" value="1"/>
</dbReference>
<dbReference type="Proteomes" id="UP001177003">
    <property type="component" value="Chromosome 0"/>
</dbReference>
<feature type="transmembrane region" description="Helical" evidence="9">
    <location>
        <begin position="460"/>
        <end position="481"/>
    </location>
</feature>
<feature type="region of interest" description="Disordered" evidence="8">
    <location>
        <begin position="267"/>
        <end position="412"/>
    </location>
</feature>
<name>A0AA35UPC3_LACSI</name>
<evidence type="ECO:0000256" key="2">
    <source>
        <dbReference type="ARBA" id="ARBA00007651"/>
    </source>
</evidence>
<evidence type="ECO:0000256" key="9">
    <source>
        <dbReference type="SAM" id="Phobius"/>
    </source>
</evidence>
<feature type="compositionally biased region" description="Low complexity" evidence="8">
    <location>
        <begin position="297"/>
        <end position="309"/>
    </location>
</feature>
<evidence type="ECO:0000256" key="7">
    <source>
        <dbReference type="ARBA" id="ARBA00023136"/>
    </source>
</evidence>
<evidence type="ECO:0000256" key="8">
    <source>
        <dbReference type="SAM" id="MobiDB-lite"/>
    </source>
</evidence>
<comment type="subunit">
    <text evidence="3">Homodimer and heterodimers.</text>
</comment>
<dbReference type="InterPro" id="IPR006702">
    <property type="entry name" value="CASP_dom"/>
</dbReference>
<evidence type="ECO:0000256" key="6">
    <source>
        <dbReference type="ARBA" id="ARBA00022989"/>
    </source>
</evidence>
<reference evidence="11" key="1">
    <citation type="submission" date="2023-04" db="EMBL/GenBank/DDBJ databases">
        <authorList>
            <person name="Vijverberg K."/>
            <person name="Xiong W."/>
            <person name="Schranz E."/>
        </authorList>
    </citation>
    <scope>NUCLEOTIDE SEQUENCE</scope>
</reference>
<keyword evidence="5 9" id="KW-0812">Transmembrane</keyword>
<evidence type="ECO:0000256" key="1">
    <source>
        <dbReference type="ARBA" id="ARBA00004651"/>
    </source>
</evidence>
<evidence type="ECO:0000313" key="11">
    <source>
        <dbReference type="EMBL" id="CAI9261259.1"/>
    </source>
</evidence>
<dbReference type="PANTHER" id="PTHR33573:SF38">
    <property type="entry name" value="CASP-LIKE PROTEIN 4A1"/>
    <property type="match status" value="1"/>
</dbReference>
<feature type="transmembrane region" description="Helical" evidence="9">
    <location>
        <begin position="420"/>
        <end position="440"/>
    </location>
</feature>
<protein>
    <recommendedName>
        <fullName evidence="10">Casparian strip membrane protein domain-containing protein</fullName>
    </recommendedName>
</protein>
<dbReference type="GO" id="GO:0005886">
    <property type="term" value="C:plasma membrane"/>
    <property type="evidence" value="ECO:0007669"/>
    <property type="project" value="UniProtKB-SubCell"/>
</dbReference>
<keyword evidence="4" id="KW-1003">Cell membrane</keyword>
<gene>
    <name evidence="11" type="ORF">LSALG_LOCUS2051</name>
</gene>
<keyword evidence="6 9" id="KW-1133">Transmembrane helix</keyword>
<dbReference type="PANTHER" id="PTHR33573">
    <property type="entry name" value="CASP-LIKE PROTEIN 4A4"/>
    <property type="match status" value="1"/>
</dbReference>
<keyword evidence="12" id="KW-1185">Reference proteome</keyword>
<feature type="compositionally biased region" description="Basic and acidic residues" evidence="8">
    <location>
        <begin position="363"/>
        <end position="378"/>
    </location>
</feature>